<dbReference type="InterPro" id="IPR036291">
    <property type="entry name" value="NAD(P)-bd_dom_sf"/>
</dbReference>
<comment type="catalytic activity">
    <reaction evidence="4">
        <text>L-proline + NAD(+) = (S)-1-pyrroline-5-carboxylate + NADH + 2 H(+)</text>
        <dbReference type="Rhea" id="RHEA:14105"/>
        <dbReference type="ChEBI" id="CHEBI:15378"/>
        <dbReference type="ChEBI" id="CHEBI:17388"/>
        <dbReference type="ChEBI" id="CHEBI:57540"/>
        <dbReference type="ChEBI" id="CHEBI:57945"/>
        <dbReference type="ChEBI" id="CHEBI:60039"/>
        <dbReference type="EC" id="1.5.1.2"/>
    </reaction>
</comment>
<comment type="pathway">
    <text evidence="4">Amino-acid biosynthesis; L-proline biosynthesis; L-proline from L-glutamate 5-semialdehyde: step 1/1.</text>
</comment>
<dbReference type="EC" id="1.5.1.2" evidence="4 5"/>
<dbReference type="GO" id="GO:0005737">
    <property type="term" value="C:cytoplasm"/>
    <property type="evidence" value="ECO:0007669"/>
    <property type="project" value="UniProtKB-SubCell"/>
</dbReference>
<sequence length="284" mass="29652">MQFYKSIAKPLLELDRMREKIVFIGGGNMASAIIDGLLGQGRELADFLVIEPYAPKRDALIARGLNCLESVGPAIGDAVLCVLATKPQGLQEACGQVRGYLPAAATVVSIAAGVDLASLSNWLAGHARIVRAMPNTPAKVGLGMTGLYATAACSAAERERVDALFKAVGERLWTDNEAMIDAITAVTGSGPGYVFHFMAALQKGAVELGFSDADARRLAVATFRGAAGLAASEDVPLAELQDRVTSKGGTTYAALTHLRQAGVADAICEAVHKAEQRARELSAG</sequence>
<dbReference type="PATRIC" id="fig|742159.3.peg.2657"/>
<dbReference type="RefSeq" id="WP_006215982.1">
    <property type="nucleotide sequence ID" value="NZ_GG770409.1"/>
</dbReference>
<dbReference type="UniPathway" id="UPA00098">
    <property type="reaction ID" value="UER00361"/>
</dbReference>
<reference evidence="10" key="1">
    <citation type="submission" date="2010-03" db="EMBL/GenBank/DDBJ databases">
        <title>Complete sequence of Mobiluncus curtisii ATCC 43063.</title>
        <authorList>
            <person name="Muzny D."/>
            <person name="Qin X."/>
            <person name="Deng J."/>
            <person name="Jiang H."/>
            <person name="Liu Y."/>
            <person name="Qu J."/>
            <person name="Song X.-Z."/>
            <person name="Zhang L."/>
            <person name="Thornton R."/>
            <person name="Coyle M."/>
            <person name="Francisco L."/>
            <person name="Jackson L."/>
            <person name="Javaid M."/>
            <person name="Korchina V."/>
            <person name="Kovar C."/>
            <person name="Mata R."/>
            <person name="Mathew T."/>
            <person name="Ngo R."/>
            <person name="Nguyen L."/>
            <person name="Nguyen N."/>
            <person name="Okwuonu G."/>
            <person name="Ongeri F."/>
            <person name="Pham C."/>
            <person name="Simmons D."/>
            <person name="Wilczek-Boney K."/>
            <person name="Hale W."/>
            <person name="Jakkamsetti A."/>
            <person name="Pham P."/>
            <person name="Ruth R."/>
            <person name="San Lucas F."/>
            <person name="Warren J."/>
            <person name="Zhang J."/>
            <person name="Zhao Z."/>
            <person name="Zhou C."/>
            <person name="Zhu D."/>
            <person name="Lee S."/>
            <person name="Bess C."/>
            <person name="Blankenburg K."/>
            <person name="Forbes L."/>
            <person name="Fu Q."/>
            <person name="Gubbala S."/>
            <person name="Hirani K."/>
            <person name="Jayaseelan J.C."/>
            <person name="Lara F."/>
            <person name="Munidasa M."/>
            <person name="Palculict T."/>
            <person name="Patil S."/>
            <person name="Pu L.-L."/>
            <person name="Saada N."/>
            <person name="Tang L."/>
            <person name="Weissenberger G."/>
            <person name="Zhu Y."/>
            <person name="Hemphill L."/>
            <person name="Shang Y."/>
            <person name="Youmans B."/>
            <person name="Ayvaz T."/>
            <person name="Ross M."/>
            <person name="Santibanez J."/>
            <person name="Aqrawi P."/>
            <person name="Gross S."/>
            <person name="Joshi V."/>
            <person name="Fowler G."/>
            <person name="Nazareth L."/>
            <person name="Reid J."/>
            <person name="Worley K."/>
            <person name="Petrosino J."/>
            <person name="Highlander S."/>
            <person name="Gibbs R."/>
            <person name="Gibbs R."/>
        </authorList>
    </citation>
    <scope>NUCLEOTIDE SEQUENCE [LARGE SCALE GENOMIC DNA]</scope>
    <source>
        <strain evidence="10">ATCC 43553</strain>
    </source>
</reference>
<dbReference type="FunFam" id="1.10.3730.10:FF:000001">
    <property type="entry name" value="Pyrroline-5-carboxylate reductase"/>
    <property type="match status" value="1"/>
</dbReference>
<evidence type="ECO:0000256" key="4">
    <source>
        <dbReference type="HAMAP-Rule" id="MF_01925"/>
    </source>
</evidence>
<keyword evidence="2 4" id="KW-0521">NADP</keyword>
<dbReference type="PIRSF" id="PIRSF000193">
    <property type="entry name" value="Pyrrol-5-carb_rd"/>
    <property type="match status" value="1"/>
</dbReference>
<keyword evidence="4" id="KW-0641">Proline biosynthesis</keyword>
<dbReference type="Proteomes" id="UP000004510">
    <property type="component" value="Unassembled WGS sequence"/>
</dbReference>
<evidence type="ECO:0000259" key="7">
    <source>
        <dbReference type="Pfam" id="PF03807"/>
    </source>
</evidence>
<dbReference type="SUPFAM" id="SSF51735">
    <property type="entry name" value="NAD(P)-binding Rossmann-fold domains"/>
    <property type="match status" value="1"/>
</dbReference>
<comment type="function">
    <text evidence="4">Catalyzes the reduction of 1-pyrroline-5-carboxylate (PCA) to L-proline.</text>
</comment>
<evidence type="ECO:0000256" key="5">
    <source>
        <dbReference type="NCBIfam" id="TIGR00112"/>
    </source>
</evidence>
<comment type="similarity">
    <text evidence="1 4">Belongs to the pyrroline-5-carboxylate reductase family.</text>
</comment>
<protein>
    <recommendedName>
        <fullName evidence="4 5">Pyrroline-5-carboxylate reductase</fullName>
        <shortName evidence="4">P5C reductase</shortName>
        <shortName evidence="4">P5CR</shortName>
        <ecNumber evidence="4 5">1.5.1.2</ecNumber>
    </recommendedName>
    <alternativeName>
        <fullName evidence="4">PCA reductase</fullName>
    </alternativeName>
</protein>
<dbReference type="Gene3D" id="3.40.50.720">
    <property type="entry name" value="NAD(P)-binding Rossmann-like Domain"/>
    <property type="match status" value="1"/>
</dbReference>
<keyword evidence="3 4" id="KW-0560">Oxidoreductase</keyword>
<evidence type="ECO:0000256" key="3">
    <source>
        <dbReference type="ARBA" id="ARBA00023002"/>
    </source>
</evidence>
<name>D4X3Q3_9BURK</name>
<dbReference type="EMBL" id="ADMS01000005">
    <property type="protein sequence ID" value="EFF78552.1"/>
    <property type="molecule type" value="Genomic_DNA"/>
</dbReference>
<evidence type="ECO:0000259" key="8">
    <source>
        <dbReference type="Pfam" id="PF14748"/>
    </source>
</evidence>
<dbReference type="SUPFAM" id="SSF48179">
    <property type="entry name" value="6-phosphogluconate dehydrogenase C-terminal domain-like"/>
    <property type="match status" value="1"/>
</dbReference>
<feature type="domain" description="Pyrroline-5-carboxylate reductase dimerisation" evidence="8">
    <location>
        <begin position="177"/>
        <end position="281"/>
    </location>
</feature>
<evidence type="ECO:0000256" key="6">
    <source>
        <dbReference type="PIRSR" id="PIRSR000193-1"/>
    </source>
</evidence>
<dbReference type="Pfam" id="PF14748">
    <property type="entry name" value="P5CR_dimer"/>
    <property type="match status" value="1"/>
</dbReference>
<dbReference type="PANTHER" id="PTHR11645:SF0">
    <property type="entry name" value="PYRROLINE-5-CARBOXYLATE REDUCTASE 3"/>
    <property type="match status" value="1"/>
</dbReference>
<organism evidence="9 10">
    <name type="scientific">Achromobacter piechaudii ATCC 43553</name>
    <dbReference type="NCBI Taxonomy" id="742159"/>
    <lineage>
        <taxon>Bacteria</taxon>
        <taxon>Pseudomonadati</taxon>
        <taxon>Pseudomonadota</taxon>
        <taxon>Betaproteobacteria</taxon>
        <taxon>Burkholderiales</taxon>
        <taxon>Alcaligenaceae</taxon>
        <taxon>Achromobacter</taxon>
    </lineage>
</organism>
<dbReference type="PANTHER" id="PTHR11645">
    <property type="entry name" value="PYRROLINE-5-CARBOXYLATE REDUCTASE"/>
    <property type="match status" value="1"/>
</dbReference>
<dbReference type="AlphaFoldDB" id="D4X3Q3"/>
<proteinExistence type="inferred from homology"/>
<dbReference type="HOGENOM" id="CLU_042344_0_1_4"/>
<gene>
    <name evidence="4 9" type="primary">proC</name>
    <name evidence="9" type="ORF">HMPREF0004_0100</name>
</gene>
<dbReference type="HAMAP" id="MF_01925">
    <property type="entry name" value="P5C_reductase"/>
    <property type="match status" value="1"/>
</dbReference>
<dbReference type="InterPro" id="IPR029036">
    <property type="entry name" value="P5CR_dimer"/>
</dbReference>
<comment type="catalytic activity">
    <reaction evidence="4">
        <text>L-proline + NADP(+) = (S)-1-pyrroline-5-carboxylate + NADPH + 2 H(+)</text>
        <dbReference type="Rhea" id="RHEA:14109"/>
        <dbReference type="ChEBI" id="CHEBI:15378"/>
        <dbReference type="ChEBI" id="CHEBI:17388"/>
        <dbReference type="ChEBI" id="CHEBI:57783"/>
        <dbReference type="ChEBI" id="CHEBI:58349"/>
        <dbReference type="ChEBI" id="CHEBI:60039"/>
        <dbReference type="EC" id="1.5.1.2"/>
    </reaction>
</comment>
<dbReference type="InterPro" id="IPR028939">
    <property type="entry name" value="P5C_Rdtase_cat_N"/>
</dbReference>
<evidence type="ECO:0000256" key="1">
    <source>
        <dbReference type="ARBA" id="ARBA00005525"/>
    </source>
</evidence>
<dbReference type="InterPro" id="IPR000304">
    <property type="entry name" value="Pyrroline-COOH_reductase"/>
</dbReference>
<comment type="subcellular location">
    <subcellularLocation>
        <location evidence="4">Cytoplasm</location>
    </subcellularLocation>
</comment>
<feature type="binding site" evidence="6">
    <location>
        <begin position="24"/>
        <end position="29"/>
    </location>
    <ligand>
        <name>NADP(+)</name>
        <dbReference type="ChEBI" id="CHEBI:58349"/>
    </ligand>
</feature>
<dbReference type="InterPro" id="IPR008927">
    <property type="entry name" value="6-PGluconate_DH-like_C_sf"/>
</dbReference>
<accession>D4X3Q3</accession>
<evidence type="ECO:0000313" key="10">
    <source>
        <dbReference type="Proteomes" id="UP000004510"/>
    </source>
</evidence>
<dbReference type="NCBIfam" id="TIGR00112">
    <property type="entry name" value="proC"/>
    <property type="match status" value="1"/>
</dbReference>
<dbReference type="Pfam" id="PF03807">
    <property type="entry name" value="F420_oxidored"/>
    <property type="match status" value="1"/>
</dbReference>
<keyword evidence="4" id="KW-0028">Amino-acid biosynthesis</keyword>
<dbReference type="Gene3D" id="1.10.3730.10">
    <property type="entry name" value="ProC C-terminal domain-like"/>
    <property type="match status" value="1"/>
</dbReference>
<feature type="binding site" evidence="6">
    <location>
        <begin position="84"/>
        <end position="87"/>
    </location>
    <ligand>
        <name>NADP(+)</name>
        <dbReference type="ChEBI" id="CHEBI:58349"/>
    </ligand>
</feature>
<comment type="caution">
    <text evidence="9">The sequence shown here is derived from an EMBL/GenBank/DDBJ whole genome shotgun (WGS) entry which is preliminary data.</text>
</comment>
<feature type="domain" description="Pyrroline-5-carboxylate reductase catalytic N-terminal" evidence="7">
    <location>
        <begin position="20"/>
        <end position="113"/>
    </location>
</feature>
<evidence type="ECO:0000313" key="9">
    <source>
        <dbReference type="EMBL" id="EFF78552.1"/>
    </source>
</evidence>
<keyword evidence="4" id="KW-0963">Cytoplasm</keyword>
<dbReference type="GO" id="GO:0055129">
    <property type="term" value="P:L-proline biosynthetic process"/>
    <property type="evidence" value="ECO:0007669"/>
    <property type="project" value="UniProtKB-UniRule"/>
</dbReference>
<dbReference type="GO" id="GO:0004735">
    <property type="term" value="F:pyrroline-5-carboxylate reductase activity"/>
    <property type="evidence" value="ECO:0007669"/>
    <property type="project" value="UniProtKB-UniRule"/>
</dbReference>
<dbReference type="eggNOG" id="COG0345">
    <property type="taxonomic scope" value="Bacteria"/>
</dbReference>
<evidence type="ECO:0000256" key="2">
    <source>
        <dbReference type="ARBA" id="ARBA00022857"/>
    </source>
</evidence>